<evidence type="ECO:0000313" key="7">
    <source>
        <dbReference type="Ensembl" id="ENSCPRP00005000872.1"/>
    </source>
</evidence>
<reference evidence="7" key="1">
    <citation type="submission" date="2025-08" db="UniProtKB">
        <authorList>
            <consortium name="Ensembl"/>
        </authorList>
    </citation>
    <scope>IDENTIFICATION</scope>
</reference>
<sequence>MQIHAASPAPRPDVTLGVSSSWREFGAGMAESRDSPDPAGHDSDGGSEELVLTPAQLIRSLEQAWLNEKFAPELLESKAEVVECVMEQLEHMESNLKRVKGVDLKVGIHRMEIERIRYVLSSYLRCRLGKIEKFFPHVLEKEKSRADGDPSILSPEEFAFAKDSQAQPGLLRVPARAGAAGERPGGAGGRRAERVHHRPGGGLPAPDPLQDHRAPRGLRRRAAHLGPERAPARGGHPPATPLGALEGAEGPLGTMPAPARHRHHYFVLFCKHRVSLIKNIT</sequence>
<evidence type="ECO:0000256" key="5">
    <source>
        <dbReference type="SAM" id="MobiDB-lite"/>
    </source>
</evidence>
<evidence type="ECO:0000256" key="1">
    <source>
        <dbReference type="ARBA" id="ARBA00004123"/>
    </source>
</evidence>
<dbReference type="Gene3D" id="1.20.58.1030">
    <property type="match status" value="1"/>
</dbReference>
<accession>A0A7M4DWH8</accession>
<dbReference type="GO" id="GO:0000811">
    <property type="term" value="C:GINS complex"/>
    <property type="evidence" value="ECO:0007669"/>
    <property type="project" value="Ensembl"/>
</dbReference>
<gene>
    <name evidence="7" type="primary">GINS4</name>
</gene>
<dbReference type="PANTHER" id="PTHR21206:SF0">
    <property type="entry name" value="DNA REPLICATION COMPLEX GINS PROTEIN SLD5"/>
    <property type="match status" value="1"/>
</dbReference>
<dbReference type="PANTHER" id="PTHR21206">
    <property type="entry name" value="SLD5 PROTEIN"/>
    <property type="match status" value="1"/>
</dbReference>
<feature type="domain" description="GINS subunit" evidence="6">
    <location>
        <begin position="103"/>
        <end position="165"/>
    </location>
</feature>
<dbReference type="SUPFAM" id="SSF158573">
    <property type="entry name" value="GINS helical bundle-like"/>
    <property type="match status" value="1"/>
</dbReference>
<keyword evidence="3" id="KW-0539">Nucleus</keyword>
<dbReference type="GO" id="GO:0071162">
    <property type="term" value="C:CMG complex"/>
    <property type="evidence" value="ECO:0007669"/>
    <property type="project" value="Ensembl"/>
</dbReference>
<proteinExistence type="predicted"/>
<dbReference type="FunFam" id="1.20.58.1030:FF:000002">
    <property type="entry name" value="DNA replication complex GINS protein SLD5"/>
    <property type="match status" value="1"/>
</dbReference>
<feature type="region of interest" description="Disordered" evidence="5">
    <location>
        <begin position="175"/>
        <end position="214"/>
    </location>
</feature>
<protein>
    <recommendedName>
        <fullName evidence="4">GINS complex subunit 4</fullName>
    </recommendedName>
</protein>
<dbReference type="Pfam" id="PF05916">
    <property type="entry name" value="Sld5"/>
    <property type="match status" value="1"/>
</dbReference>
<dbReference type="GO" id="GO:0000727">
    <property type="term" value="P:double-strand break repair via break-induced replication"/>
    <property type="evidence" value="ECO:0007669"/>
    <property type="project" value="TreeGrafter"/>
</dbReference>
<evidence type="ECO:0000256" key="4">
    <source>
        <dbReference type="ARBA" id="ARBA00030869"/>
    </source>
</evidence>
<dbReference type="CDD" id="cd11711">
    <property type="entry name" value="GINS_A_Sld5"/>
    <property type="match status" value="1"/>
</dbReference>
<feature type="compositionally biased region" description="Low complexity" evidence="5">
    <location>
        <begin position="241"/>
        <end position="253"/>
    </location>
</feature>
<feature type="region of interest" description="Disordered" evidence="5">
    <location>
        <begin position="226"/>
        <end position="256"/>
    </location>
</feature>
<evidence type="ECO:0000256" key="2">
    <source>
        <dbReference type="ARBA" id="ARBA00022705"/>
    </source>
</evidence>
<reference evidence="7" key="2">
    <citation type="submission" date="2025-09" db="UniProtKB">
        <authorList>
            <consortium name="Ensembl"/>
        </authorList>
    </citation>
    <scope>IDENTIFICATION</scope>
</reference>
<dbReference type="InterPro" id="IPR021151">
    <property type="entry name" value="GINS_A"/>
</dbReference>
<comment type="subcellular location">
    <subcellularLocation>
        <location evidence="1">Nucleus</location>
    </subcellularLocation>
</comment>
<evidence type="ECO:0000256" key="3">
    <source>
        <dbReference type="ARBA" id="ARBA00023242"/>
    </source>
</evidence>
<organism evidence="7 8">
    <name type="scientific">Crocodylus porosus</name>
    <name type="common">Saltwater crocodile</name>
    <name type="synonym">Estuarine crocodile</name>
    <dbReference type="NCBI Taxonomy" id="8502"/>
    <lineage>
        <taxon>Eukaryota</taxon>
        <taxon>Metazoa</taxon>
        <taxon>Chordata</taxon>
        <taxon>Craniata</taxon>
        <taxon>Vertebrata</taxon>
        <taxon>Euteleostomi</taxon>
        <taxon>Archelosauria</taxon>
        <taxon>Archosauria</taxon>
        <taxon>Crocodylia</taxon>
        <taxon>Longirostres</taxon>
        <taxon>Crocodylidae</taxon>
        <taxon>Crocodylus</taxon>
    </lineage>
</organism>
<feature type="compositionally biased region" description="Basic and acidic residues" evidence="5">
    <location>
        <begin position="31"/>
        <end position="44"/>
    </location>
</feature>
<dbReference type="GO" id="GO:0006261">
    <property type="term" value="P:DNA-templated DNA replication"/>
    <property type="evidence" value="ECO:0007669"/>
    <property type="project" value="InterPro"/>
</dbReference>
<name>A0A7M4DWH8_CROPO</name>
<dbReference type="AlphaFoldDB" id="A0A7M4DWH8"/>
<dbReference type="InterPro" id="IPR008591">
    <property type="entry name" value="GINS_Sld5"/>
</dbReference>
<dbReference type="Proteomes" id="UP000594220">
    <property type="component" value="Unplaced"/>
</dbReference>
<dbReference type="GeneTree" id="ENSGT00390000003246"/>
<dbReference type="Ensembl" id="ENSCPRT00005001015.1">
    <property type="protein sequence ID" value="ENSCPRP00005000872.1"/>
    <property type="gene ID" value="ENSCPRG00005000671.1"/>
</dbReference>
<keyword evidence="8" id="KW-1185">Reference proteome</keyword>
<dbReference type="InterPro" id="IPR036224">
    <property type="entry name" value="GINS_bundle-like_dom_sf"/>
</dbReference>
<evidence type="ECO:0000313" key="8">
    <source>
        <dbReference type="Proteomes" id="UP000594220"/>
    </source>
</evidence>
<dbReference type="GO" id="GO:0005737">
    <property type="term" value="C:cytoplasm"/>
    <property type="evidence" value="ECO:0007669"/>
    <property type="project" value="Ensembl"/>
</dbReference>
<dbReference type="InterPro" id="IPR038749">
    <property type="entry name" value="Sld5_GINS_A"/>
</dbReference>
<feature type="region of interest" description="Disordered" evidence="5">
    <location>
        <begin position="27"/>
        <end position="48"/>
    </location>
</feature>
<keyword evidence="2" id="KW-0235">DNA replication</keyword>
<evidence type="ECO:0000259" key="6">
    <source>
        <dbReference type="Pfam" id="PF05916"/>
    </source>
</evidence>